<comment type="caution">
    <text evidence="1">The sequence shown here is derived from an EMBL/GenBank/DDBJ whole genome shotgun (WGS) entry which is preliminary data.</text>
</comment>
<proteinExistence type="predicted"/>
<name>A0A7Y9ED50_9ACTN</name>
<accession>A0A7Y9ED50</accession>
<organism evidence="1 2">
    <name type="scientific">Actinomadura luteofluorescens</name>
    <dbReference type="NCBI Taxonomy" id="46163"/>
    <lineage>
        <taxon>Bacteria</taxon>
        <taxon>Bacillati</taxon>
        <taxon>Actinomycetota</taxon>
        <taxon>Actinomycetes</taxon>
        <taxon>Streptosporangiales</taxon>
        <taxon>Thermomonosporaceae</taxon>
        <taxon>Actinomadura</taxon>
    </lineage>
</organism>
<dbReference type="AlphaFoldDB" id="A0A7Y9ED50"/>
<evidence type="ECO:0000313" key="1">
    <source>
        <dbReference type="EMBL" id="NYD45574.1"/>
    </source>
</evidence>
<evidence type="ECO:0000313" key="2">
    <source>
        <dbReference type="Proteomes" id="UP000529783"/>
    </source>
</evidence>
<dbReference type="RefSeq" id="WP_179842978.1">
    <property type="nucleotide sequence ID" value="NZ_JACCBA010000001.1"/>
</dbReference>
<keyword evidence="2" id="KW-1185">Reference proteome</keyword>
<reference evidence="1 2" key="1">
    <citation type="submission" date="2020-07" db="EMBL/GenBank/DDBJ databases">
        <title>Sequencing the genomes of 1000 actinobacteria strains.</title>
        <authorList>
            <person name="Klenk H.-P."/>
        </authorList>
    </citation>
    <scope>NUCLEOTIDE SEQUENCE [LARGE SCALE GENOMIC DNA]</scope>
    <source>
        <strain evidence="1 2">DSM 40398</strain>
    </source>
</reference>
<protein>
    <submittedName>
        <fullName evidence="1">Uncharacterized protein</fullName>
    </submittedName>
</protein>
<dbReference type="Proteomes" id="UP000529783">
    <property type="component" value="Unassembled WGS sequence"/>
</dbReference>
<dbReference type="EMBL" id="JACCBA010000001">
    <property type="protein sequence ID" value="NYD45574.1"/>
    <property type="molecule type" value="Genomic_DNA"/>
</dbReference>
<gene>
    <name evidence="1" type="ORF">BJY14_001557</name>
</gene>
<sequence length="83" mass="9002">MGATGFYVTVRTSARAHAALALGPFDSHRAARLEVDRVRQFVTAQSRQAGWWLFETTRFTAQPDRALPTGTLNALLASGQIAA</sequence>